<evidence type="ECO:0000313" key="2">
    <source>
        <dbReference type="Proteomes" id="UP000009144"/>
    </source>
</evidence>
<evidence type="ECO:0000313" key="1">
    <source>
        <dbReference type="EMBL" id="AFI84041.1"/>
    </source>
</evidence>
<gene>
    <name evidence="1" type="ordered locus">Q7A_1203</name>
</gene>
<dbReference type="SUPFAM" id="SSF54523">
    <property type="entry name" value="Pili subunits"/>
    <property type="match status" value="1"/>
</dbReference>
<dbReference type="GO" id="GO:0043683">
    <property type="term" value="P:type IV pilus assembly"/>
    <property type="evidence" value="ECO:0007669"/>
    <property type="project" value="InterPro"/>
</dbReference>
<name>I1XI22_METNJ</name>
<sequence length="136" mass="15417">MTIAVPSYRSYIDKTHNALAISQLVTIKSVIERYYLENHRYPPDSEAEWKAFTSNLPNNGKDPWDNPYVYTNIANAGPGIMGRVRADKKLNPINTQYDLYSKGKDGVTKRQVSNKYSLDDIILARDGRFIGLAADF</sequence>
<dbReference type="eggNOG" id="COG4968">
    <property type="taxonomic scope" value="Bacteria"/>
</dbReference>
<dbReference type="KEGG" id="mej:Q7A_1203"/>
<proteinExistence type="predicted"/>
<dbReference type="EMBL" id="CP003390">
    <property type="protein sequence ID" value="AFI84041.1"/>
    <property type="molecule type" value="Genomic_DNA"/>
</dbReference>
<dbReference type="PATRIC" id="fig|754476.3.peg.1187"/>
<dbReference type="Proteomes" id="UP000009144">
    <property type="component" value="Chromosome"/>
</dbReference>
<protein>
    <submittedName>
        <fullName evidence="1">N-terminal methylation</fullName>
    </submittedName>
</protein>
<dbReference type="InterPro" id="IPR045584">
    <property type="entry name" value="Pilin-like"/>
</dbReference>
<dbReference type="STRING" id="754476.Q7A_1203"/>
<reference evidence="1 2" key="1">
    <citation type="journal article" date="2012" name="J. Bacteriol.">
        <title>Complete genome sequences of Methylophaga sp. strain JAM1 and Methylophaga sp. strain JAM7.</title>
        <authorList>
            <person name="Villeneuve C."/>
            <person name="Martineau C."/>
            <person name="Mauffrey F."/>
            <person name="Villemur R."/>
        </authorList>
    </citation>
    <scope>NUCLEOTIDE SEQUENCE [LARGE SCALE GENOMIC DNA]</scope>
    <source>
        <strain evidence="1 2">JAM1</strain>
    </source>
</reference>
<dbReference type="HOGENOM" id="CLU_133171_0_0_6"/>
<keyword evidence="2" id="KW-1185">Reference proteome</keyword>
<dbReference type="Pfam" id="PF16732">
    <property type="entry name" value="ComP_DUS"/>
    <property type="match status" value="1"/>
</dbReference>
<dbReference type="InterPro" id="IPR031982">
    <property type="entry name" value="PilE-like"/>
</dbReference>
<dbReference type="AlphaFoldDB" id="I1XI22"/>
<reference evidence="1 2" key="2">
    <citation type="journal article" date="2013" name="Int. J. Syst. Evol. Microbiol.">
        <title>Methylophaga nitratireducenticrescens sp. nov. and Methylophaga frappieri sp. nov., isolated from the biofilm of the methanol-fed denitrification system treating the seawater at the Montreal Biodome.</title>
        <authorList>
            <person name="Villeneuve C."/>
            <person name="Martineau C."/>
            <person name="Mauffrey F."/>
            <person name="Villemur R."/>
        </authorList>
    </citation>
    <scope>NUCLEOTIDE SEQUENCE [LARGE SCALE GENOMIC DNA]</scope>
    <source>
        <strain evidence="1 2">JAM1</strain>
    </source>
</reference>
<organism evidence="1 2">
    <name type="scientific">Methylophaga nitratireducenticrescens</name>
    <dbReference type="NCBI Taxonomy" id="754476"/>
    <lineage>
        <taxon>Bacteria</taxon>
        <taxon>Pseudomonadati</taxon>
        <taxon>Pseudomonadota</taxon>
        <taxon>Gammaproteobacteria</taxon>
        <taxon>Thiotrichales</taxon>
        <taxon>Piscirickettsiaceae</taxon>
        <taxon>Methylophaga</taxon>
    </lineage>
</organism>
<accession>I1XI22</accession>
<dbReference type="Gene3D" id="3.30.700.10">
    <property type="entry name" value="Glycoprotein, Type 4 Pilin"/>
    <property type="match status" value="1"/>
</dbReference>